<evidence type="ECO:0000256" key="1">
    <source>
        <dbReference type="SAM" id="Phobius"/>
    </source>
</evidence>
<gene>
    <name evidence="2" type="ORF">CQY22_000405</name>
</gene>
<keyword evidence="1" id="KW-0472">Membrane</keyword>
<keyword evidence="1" id="KW-1133">Transmembrane helix</keyword>
<evidence type="ECO:0000313" key="2">
    <source>
        <dbReference type="EMBL" id="PIB77469.1"/>
    </source>
</evidence>
<accession>A0A2G5PGM5</accession>
<keyword evidence="1" id="KW-0812">Transmembrane</keyword>
<dbReference type="OrthoDB" id="4628335at2"/>
<dbReference type="Proteomes" id="UP000230551">
    <property type="component" value="Unassembled WGS sequence"/>
</dbReference>
<name>A0A2G5PGM5_9MYCO</name>
<proteinExistence type="predicted"/>
<dbReference type="EMBL" id="PDCN02000001">
    <property type="protein sequence ID" value="PIB77469.1"/>
    <property type="molecule type" value="Genomic_DNA"/>
</dbReference>
<organism evidence="2 3">
    <name type="scientific">Mycolicibacterium brumae</name>
    <dbReference type="NCBI Taxonomy" id="85968"/>
    <lineage>
        <taxon>Bacteria</taxon>
        <taxon>Bacillati</taxon>
        <taxon>Actinomycetota</taxon>
        <taxon>Actinomycetes</taxon>
        <taxon>Mycobacteriales</taxon>
        <taxon>Mycobacteriaceae</taxon>
        <taxon>Mycolicibacterium</taxon>
    </lineage>
</organism>
<protein>
    <submittedName>
        <fullName evidence="2">Uncharacterized protein</fullName>
    </submittedName>
</protein>
<dbReference type="AlphaFoldDB" id="A0A2G5PGM5"/>
<reference evidence="2 3" key="1">
    <citation type="journal article" date="2017" name="Infect. Genet. Evol.">
        <title>The new phylogeny of the genus Mycobacterium: The old and the news.</title>
        <authorList>
            <person name="Tortoli E."/>
            <person name="Fedrizzi T."/>
            <person name="Meehan C.J."/>
            <person name="Trovato A."/>
            <person name="Grottola A."/>
            <person name="Giacobazzi E."/>
            <person name="Serpini G.F."/>
            <person name="Tagliazucchi S."/>
            <person name="Fabio A."/>
            <person name="Bettua C."/>
            <person name="Bertorelli R."/>
            <person name="Frascaro F."/>
            <person name="De Sanctis V."/>
            <person name="Pecorari M."/>
            <person name="Jousson O."/>
            <person name="Segata N."/>
            <person name="Cirillo D.M."/>
        </authorList>
    </citation>
    <scope>NUCLEOTIDE SEQUENCE [LARGE SCALE GENOMIC DNA]</scope>
    <source>
        <strain evidence="2 3">CIP1034565</strain>
    </source>
</reference>
<keyword evidence="3" id="KW-1185">Reference proteome</keyword>
<dbReference type="RefSeq" id="WP_090588648.1">
    <property type="nucleotide sequence ID" value="NZ_CP104302.1"/>
</dbReference>
<sequence>MSAEVGQRRRGLRVALITLAAVLLAGALAFVGWIAWIVIVVGPFGDPDDYGYHRIDEQAAVEAMDYREVAIPDGFQFEQMTALIQFSGADSYWGRYRAPGTFEQAAAAVAAANPAFPALRSTTCDDDVVARGFTRESVNDGYNGPVLECAADTRLAVTTAWAGSPGGSLDNWVGTPADAETLLVVGAGNRVELWVLSQGH</sequence>
<comment type="caution">
    <text evidence="2">The sequence shown here is derived from an EMBL/GenBank/DDBJ whole genome shotgun (WGS) entry which is preliminary data.</text>
</comment>
<feature type="transmembrane region" description="Helical" evidence="1">
    <location>
        <begin position="12"/>
        <end position="39"/>
    </location>
</feature>
<dbReference type="STRING" id="85968.GCA_900073015_01765"/>
<evidence type="ECO:0000313" key="3">
    <source>
        <dbReference type="Proteomes" id="UP000230551"/>
    </source>
</evidence>